<keyword evidence="13" id="KW-0106">Calcium</keyword>
<comment type="cofactor">
    <cofactor evidence="13">
        <name>Zn(2+)</name>
        <dbReference type="ChEBI" id="CHEBI:29105"/>
    </cofactor>
    <text evidence="13">Binds 2 Zn(2+) ions per subunit.</text>
</comment>
<accession>V4L9U6</accession>
<feature type="active site" evidence="12">
    <location>
        <position position="258"/>
    </location>
</feature>
<dbReference type="PANTHER" id="PTHR10201">
    <property type="entry name" value="MATRIX METALLOPROTEINASE"/>
    <property type="match status" value="1"/>
</dbReference>
<feature type="binding site" evidence="13">
    <location>
        <position position="234"/>
    </location>
    <ligand>
        <name>Ca(2+)</name>
        <dbReference type="ChEBI" id="CHEBI:29108"/>
        <label>3</label>
    </ligand>
</feature>
<comment type="similarity">
    <text evidence="2">Belongs to the peptidase M10A family. Matrix metalloproteinases (MMPs) subfamily.</text>
</comment>
<reference evidence="16 17" key="1">
    <citation type="journal article" date="2013" name="Front. Plant Sci.">
        <title>The Reference Genome of the Halophytic Plant Eutrema salsugineum.</title>
        <authorList>
            <person name="Yang R."/>
            <person name="Jarvis D.E."/>
            <person name="Chen H."/>
            <person name="Beilstein M.A."/>
            <person name="Grimwood J."/>
            <person name="Jenkins J."/>
            <person name="Shu S."/>
            <person name="Prochnik S."/>
            <person name="Xin M."/>
            <person name="Ma C."/>
            <person name="Schmutz J."/>
            <person name="Wing R.A."/>
            <person name="Mitchell-Olds T."/>
            <person name="Schumaker K.S."/>
            <person name="Wang X."/>
        </authorList>
    </citation>
    <scope>NUCLEOTIDE SEQUENCE [LARGE SCALE GENOMIC DNA]</scope>
</reference>
<feature type="binding site" evidence="13">
    <location>
        <position position="206"/>
    </location>
    <ligand>
        <name>Zn(2+)</name>
        <dbReference type="ChEBI" id="CHEBI:29105"/>
        <label>1</label>
    </ligand>
</feature>
<evidence type="ECO:0000256" key="2">
    <source>
        <dbReference type="ARBA" id="ARBA00009614"/>
    </source>
</evidence>
<evidence type="ECO:0000256" key="1">
    <source>
        <dbReference type="ARBA" id="ARBA00004471"/>
    </source>
</evidence>
<dbReference type="Gene3D" id="3.40.390.10">
    <property type="entry name" value="Collagenase (Catalytic Domain)"/>
    <property type="match status" value="1"/>
</dbReference>
<evidence type="ECO:0000256" key="3">
    <source>
        <dbReference type="ARBA" id="ARBA00022622"/>
    </source>
</evidence>
<keyword evidence="4" id="KW-0645">Protease</keyword>
<dbReference type="InterPro" id="IPR024079">
    <property type="entry name" value="MetalloPept_cat_dom_sf"/>
</dbReference>
<dbReference type="AlphaFoldDB" id="V4L9U6"/>
<evidence type="ECO:0000256" key="14">
    <source>
        <dbReference type="SAM" id="SignalP"/>
    </source>
</evidence>
<feature type="binding site" evidence="13">
    <location>
        <position position="231"/>
    </location>
    <ligand>
        <name>Ca(2+)</name>
        <dbReference type="ChEBI" id="CHEBI:29108"/>
        <label>3</label>
    </ligand>
</feature>
<evidence type="ECO:0000256" key="10">
    <source>
        <dbReference type="ARBA" id="ARBA00023145"/>
    </source>
</evidence>
<proteinExistence type="inferred from homology"/>
<evidence type="ECO:0000313" key="16">
    <source>
        <dbReference type="EMBL" id="ESQ39137.1"/>
    </source>
</evidence>
<feature type="binding site" evidence="13">
    <location>
        <position position="219"/>
    </location>
    <ligand>
        <name>Zn(2+)</name>
        <dbReference type="ChEBI" id="CHEBI:29105"/>
        <label>1</label>
    </ligand>
</feature>
<dbReference type="FunFam" id="3.40.390.10:FF:000018">
    <property type="entry name" value="Metalloendoproteinase 1"/>
    <property type="match status" value="1"/>
</dbReference>
<dbReference type="OMA" id="HHPCNRK"/>
<keyword evidence="9" id="KW-0482">Metalloprotease</keyword>
<evidence type="ECO:0000256" key="8">
    <source>
        <dbReference type="ARBA" id="ARBA00022833"/>
    </source>
</evidence>
<dbReference type="InterPro" id="IPR036365">
    <property type="entry name" value="PGBD-like_sf"/>
</dbReference>
<dbReference type="GO" id="GO:0008270">
    <property type="term" value="F:zinc ion binding"/>
    <property type="evidence" value="ECO:0007669"/>
    <property type="project" value="InterPro"/>
</dbReference>
<dbReference type="MEROPS" id="M10.A02"/>
<dbReference type="PRINTS" id="PR00138">
    <property type="entry name" value="MATRIXIN"/>
</dbReference>
<organism evidence="16 17">
    <name type="scientific">Eutrema salsugineum</name>
    <name type="common">Saltwater cress</name>
    <name type="synonym">Sisymbrium salsugineum</name>
    <dbReference type="NCBI Taxonomy" id="72664"/>
    <lineage>
        <taxon>Eukaryota</taxon>
        <taxon>Viridiplantae</taxon>
        <taxon>Streptophyta</taxon>
        <taxon>Embryophyta</taxon>
        <taxon>Tracheophyta</taxon>
        <taxon>Spermatophyta</taxon>
        <taxon>Magnoliopsida</taxon>
        <taxon>eudicotyledons</taxon>
        <taxon>Gunneridae</taxon>
        <taxon>Pentapetalae</taxon>
        <taxon>rosids</taxon>
        <taxon>malvids</taxon>
        <taxon>Brassicales</taxon>
        <taxon>Brassicaceae</taxon>
        <taxon>Eutremeae</taxon>
        <taxon>Eutrema</taxon>
    </lineage>
</organism>
<dbReference type="Gramene" id="ESQ39137">
    <property type="protein sequence ID" value="ESQ39137"/>
    <property type="gene ID" value="EUTSA_v10001525mg"/>
</dbReference>
<feature type="binding site" evidence="13">
    <location>
        <position position="194"/>
    </location>
    <ligand>
        <name>Ca(2+)</name>
        <dbReference type="ChEBI" id="CHEBI:29108"/>
        <label>2</label>
    </ligand>
</feature>
<feature type="binding site" evidence="13">
    <location>
        <position position="229"/>
    </location>
    <ligand>
        <name>Zn(2+)</name>
        <dbReference type="ChEBI" id="CHEBI:29105"/>
        <label>1</label>
    </ligand>
</feature>
<feature type="binding site" evidence="13">
    <location>
        <position position="261"/>
    </location>
    <ligand>
        <name>Zn(2+)</name>
        <dbReference type="ChEBI" id="CHEBI:29105"/>
        <label>2</label>
        <note>catalytic</note>
    </ligand>
</feature>
<feature type="domain" description="Peptidase metallopeptidase" evidence="15">
    <location>
        <begin position="135"/>
        <end position="302"/>
    </location>
</feature>
<dbReference type="InterPro" id="IPR006026">
    <property type="entry name" value="Peptidase_Metallo"/>
</dbReference>
<keyword evidence="3" id="KW-0472">Membrane</keyword>
<dbReference type="KEGG" id="eus:EUTSA_v10001525mg"/>
<dbReference type="eggNOG" id="KOG1565">
    <property type="taxonomic scope" value="Eukaryota"/>
</dbReference>
<gene>
    <name evidence="16" type="ORF">EUTSA_v10001525mg</name>
</gene>
<dbReference type="InterPro" id="IPR001818">
    <property type="entry name" value="Pept_M10_metallopeptidase"/>
</dbReference>
<dbReference type="STRING" id="72664.V4L9U6"/>
<keyword evidence="11" id="KW-0325">Glycoprotein</keyword>
<dbReference type="Proteomes" id="UP000030689">
    <property type="component" value="Unassembled WGS sequence"/>
</dbReference>
<keyword evidence="3" id="KW-0336">GPI-anchor</keyword>
<dbReference type="SUPFAM" id="SSF55486">
    <property type="entry name" value="Metalloproteases ('zincins'), catalytic domain"/>
    <property type="match status" value="1"/>
</dbReference>
<keyword evidence="17" id="KW-1185">Reference proteome</keyword>
<feature type="binding site" evidence="13">
    <location>
        <position position="275"/>
    </location>
    <ligand>
        <name>Zn(2+)</name>
        <dbReference type="ChEBI" id="CHEBI:29105"/>
        <label>2</label>
        <note>catalytic</note>
    </ligand>
</feature>
<feature type="chain" id="PRO_5004720541" description="Peptidase metallopeptidase domain-containing protein" evidence="14">
    <location>
        <begin position="36"/>
        <end position="348"/>
    </location>
</feature>
<evidence type="ECO:0000256" key="6">
    <source>
        <dbReference type="ARBA" id="ARBA00022729"/>
    </source>
</evidence>
<keyword evidence="10" id="KW-0865">Zymogen</keyword>
<keyword evidence="3" id="KW-0449">Lipoprotein</keyword>
<protein>
    <recommendedName>
        <fullName evidence="15">Peptidase metallopeptidase domain-containing protein</fullName>
    </recommendedName>
</protein>
<dbReference type="SUPFAM" id="SSF47090">
    <property type="entry name" value="PGBD-like"/>
    <property type="match status" value="1"/>
</dbReference>
<dbReference type="InterPro" id="IPR033739">
    <property type="entry name" value="M10A_MMP"/>
</dbReference>
<feature type="binding site" evidence="13">
    <location>
        <position position="204"/>
    </location>
    <ligand>
        <name>Zn(2+)</name>
        <dbReference type="ChEBI" id="CHEBI:29105"/>
        <label>1</label>
    </ligand>
</feature>
<dbReference type="GO" id="GO:0030574">
    <property type="term" value="P:collagen catabolic process"/>
    <property type="evidence" value="ECO:0007669"/>
    <property type="project" value="TreeGrafter"/>
</dbReference>
<evidence type="ECO:0000256" key="7">
    <source>
        <dbReference type="ARBA" id="ARBA00022801"/>
    </source>
</evidence>
<feature type="binding site" evidence="13">
    <location>
        <position position="212"/>
    </location>
    <ligand>
        <name>Ca(2+)</name>
        <dbReference type="ChEBI" id="CHEBI:29108"/>
        <label>3</label>
    </ligand>
</feature>
<dbReference type="GO" id="GO:0005886">
    <property type="term" value="C:plasma membrane"/>
    <property type="evidence" value="ECO:0007669"/>
    <property type="project" value="UniProtKB-SubCell"/>
</dbReference>
<dbReference type="GO" id="GO:0031012">
    <property type="term" value="C:extracellular matrix"/>
    <property type="evidence" value="ECO:0007669"/>
    <property type="project" value="InterPro"/>
</dbReference>
<dbReference type="InterPro" id="IPR021190">
    <property type="entry name" value="Pept_M10A"/>
</dbReference>
<dbReference type="SMART" id="SM00235">
    <property type="entry name" value="ZnMc"/>
    <property type="match status" value="1"/>
</dbReference>
<feature type="binding site" evidence="13">
    <location>
        <position position="234"/>
    </location>
    <ligand>
        <name>Ca(2+)</name>
        <dbReference type="ChEBI" id="CHEBI:29108"/>
        <label>1</label>
    </ligand>
</feature>
<dbReference type="Pfam" id="PF01471">
    <property type="entry name" value="PG_binding_1"/>
    <property type="match status" value="1"/>
</dbReference>
<dbReference type="GO" id="GO:0006508">
    <property type="term" value="P:proteolysis"/>
    <property type="evidence" value="ECO:0007669"/>
    <property type="project" value="UniProtKB-KW"/>
</dbReference>
<dbReference type="CDD" id="cd04278">
    <property type="entry name" value="ZnMc_MMP"/>
    <property type="match status" value="1"/>
</dbReference>
<evidence type="ECO:0000256" key="12">
    <source>
        <dbReference type="PIRSR" id="PIRSR621190-1"/>
    </source>
</evidence>
<dbReference type="InterPro" id="IPR002477">
    <property type="entry name" value="Peptidoglycan-bd-like"/>
</dbReference>
<evidence type="ECO:0000256" key="5">
    <source>
        <dbReference type="ARBA" id="ARBA00022723"/>
    </source>
</evidence>
<feature type="binding site" description="in inhibited form" evidence="13">
    <location>
        <position position="111"/>
    </location>
    <ligand>
        <name>Zn(2+)</name>
        <dbReference type="ChEBI" id="CHEBI:29105"/>
        <label>2</label>
        <note>catalytic</note>
    </ligand>
</feature>
<keyword evidence="5 13" id="KW-0479">Metal-binding</keyword>
<evidence type="ECO:0000256" key="9">
    <source>
        <dbReference type="ARBA" id="ARBA00023049"/>
    </source>
</evidence>
<keyword evidence="7" id="KW-0378">Hydrolase</keyword>
<evidence type="ECO:0000256" key="11">
    <source>
        <dbReference type="ARBA" id="ARBA00023180"/>
    </source>
</evidence>
<dbReference type="Pfam" id="PF00413">
    <property type="entry name" value="Peptidase_M10"/>
    <property type="match status" value="1"/>
</dbReference>
<keyword evidence="8 13" id="KW-0862">Zinc</keyword>
<keyword evidence="6 14" id="KW-0732">Signal</keyword>
<evidence type="ECO:0000313" key="17">
    <source>
        <dbReference type="Proteomes" id="UP000030689"/>
    </source>
</evidence>
<comment type="subcellular location">
    <subcellularLocation>
        <location evidence="1">Cell membrane</location>
        <topology evidence="1">Lipid-anchor</topology>
        <topology evidence="1">GPI-anchor</topology>
        <orientation evidence="1">Extracellular side</orientation>
    </subcellularLocation>
</comment>
<feature type="binding site" evidence="13">
    <location>
        <position position="257"/>
    </location>
    <ligand>
        <name>Zn(2+)</name>
        <dbReference type="ChEBI" id="CHEBI:29105"/>
        <label>2</label>
        <note>catalytic</note>
    </ligand>
</feature>
<feature type="binding site" evidence="13">
    <location>
        <position position="211"/>
    </location>
    <ligand>
        <name>Ca(2+)</name>
        <dbReference type="ChEBI" id="CHEBI:29108"/>
        <label>3</label>
    </ligand>
</feature>
<dbReference type="EMBL" id="KI517481">
    <property type="protein sequence ID" value="ESQ39137.1"/>
    <property type="molecule type" value="Genomic_DNA"/>
</dbReference>
<dbReference type="GO" id="GO:0030198">
    <property type="term" value="P:extracellular matrix organization"/>
    <property type="evidence" value="ECO:0007669"/>
    <property type="project" value="TreeGrafter"/>
</dbReference>
<dbReference type="GO" id="GO:0098552">
    <property type="term" value="C:side of membrane"/>
    <property type="evidence" value="ECO:0007669"/>
    <property type="project" value="UniProtKB-KW"/>
</dbReference>
<evidence type="ECO:0000259" key="15">
    <source>
        <dbReference type="SMART" id="SM00235"/>
    </source>
</evidence>
<evidence type="ECO:0000256" key="4">
    <source>
        <dbReference type="ARBA" id="ARBA00022670"/>
    </source>
</evidence>
<feature type="signal peptide" evidence="14">
    <location>
        <begin position="1"/>
        <end position="35"/>
    </location>
</feature>
<feature type="binding site" evidence="13">
    <location>
        <position position="267"/>
    </location>
    <ligand>
        <name>Zn(2+)</name>
        <dbReference type="ChEBI" id="CHEBI:29105"/>
        <label>2</label>
        <note>catalytic</note>
    </ligand>
</feature>
<comment type="cofactor">
    <cofactor evidence="13">
        <name>Ca(2+)</name>
        <dbReference type="ChEBI" id="CHEBI:29108"/>
    </cofactor>
    <text evidence="13">Can bind about 5 Ca(2+) ions per subunit.</text>
</comment>
<dbReference type="PANTHER" id="PTHR10201:SF321">
    <property type="entry name" value="METALLOENDOPROTEINASE 4-MMP"/>
    <property type="match status" value="1"/>
</dbReference>
<dbReference type="OrthoDB" id="406838at2759"/>
<name>V4L9U6_EUTSA</name>
<dbReference type="GO" id="GO:0004222">
    <property type="term" value="F:metalloendopeptidase activity"/>
    <property type="evidence" value="ECO:0007669"/>
    <property type="project" value="EnsemblPlants"/>
</dbReference>
<evidence type="ECO:0000256" key="13">
    <source>
        <dbReference type="PIRSR" id="PIRSR621190-2"/>
    </source>
</evidence>
<sequence>MHHHHHPCNRKPITVSSLLFFFLYLNLHSPQTIEARNPSQFTINPSQPDVVTIPEIKRHLHRFGYLQRSNDSKSDAILFEKALARYQKNLGLPITGKPDSDTLSHIRLPRCGFPDYVESKTTAFHAGQKYVYFPGKPRWTRDSPLKLTYAFSQENLTPYLTPAQIRRVFRRAFGKWASVIPVSFVETEDYVFADIKIGFFAGDHGDGEPFDGVLGVLAHTFSPENGRLHLDNAETWAVDFDEQKSSVAVDLESVAVHEIGHVLGLAHSSVKDAAMYPTLKPRSKKVDLNIDDVVGVQSLYGTNPNFTLSALLASETSTNLADGTMMIRPQGLIFSTLSTLLFLIFLDL</sequence>